<keyword evidence="5 7" id="KW-0175">Coiled coil</keyword>
<evidence type="ECO:0000256" key="5">
    <source>
        <dbReference type="ARBA" id="ARBA00023054"/>
    </source>
</evidence>
<dbReference type="FunFam" id="3.30.40.100:FF:000001">
    <property type="entry name" value="MORC family CW-type zinc finger protein 2"/>
    <property type="match status" value="1"/>
</dbReference>
<feature type="coiled-coil region" evidence="7">
    <location>
        <begin position="238"/>
        <end position="272"/>
    </location>
</feature>
<evidence type="ECO:0000313" key="10">
    <source>
        <dbReference type="EMBL" id="NXU95376.1"/>
    </source>
</evidence>
<feature type="compositionally biased region" description="Low complexity" evidence="8">
    <location>
        <begin position="663"/>
        <end position="679"/>
    </location>
</feature>
<feature type="compositionally biased region" description="Pro residues" evidence="8">
    <location>
        <begin position="578"/>
        <end position="588"/>
    </location>
</feature>
<dbReference type="AlphaFoldDB" id="A0A7L3PVV0"/>
<reference evidence="10 11" key="1">
    <citation type="submission" date="2019-09" db="EMBL/GenBank/DDBJ databases">
        <title>Bird 10,000 Genomes (B10K) Project - Family phase.</title>
        <authorList>
            <person name="Zhang G."/>
        </authorList>
    </citation>
    <scope>NUCLEOTIDE SEQUENCE [LARGE SCALE GENOMIC DNA]</scope>
    <source>
        <strain evidence="10">OUT-0059</strain>
        <tissue evidence="10">Muscle</tissue>
    </source>
</reference>
<feature type="compositionally biased region" description="Basic and acidic residues" evidence="8">
    <location>
        <begin position="503"/>
        <end position="520"/>
    </location>
</feature>
<comment type="caution">
    <text evidence="10">The sequence shown here is derived from an EMBL/GenBank/DDBJ whole genome shotgun (WGS) entry which is preliminary data.</text>
</comment>
<evidence type="ECO:0000259" key="9">
    <source>
        <dbReference type="PROSITE" id="PS51050"/>
    </source>
</evidence>
<dbReference type="GO" id="GO:0008270">
    <property type="term" value="F:zinc ion binding"/>
    <property type="evidence" value="ECO:0007669"/>
    <property type="project" value="UniProtKB-KW"/>
</dbReference>
<dbReference type="PANTHER" id="PTHR23337">
    <property type="entry name" value="ZINC FINGER CW-TYPE COILED-COIL DOMAIN PROTEIN 1"/>
    <property type="match status" value="1"/>
</dbReference>
<sequence length="971" mass="110621">ADEAASVIQFGKSAKRSPESTQIGQYGNGLKSGSMRIGKDFILFTKKENTMTCLLLSRTFHEEEGIDEVIVPLPTWNTRSREPLTDNMEKFAIETELIYKYSPFKSEREVMEQFNKIRGEKGTCRWCGSWARYLKFGWDLPDCLVTCSGTLVIIFNLKLMDNGEPELDVTSDPQDIQMAETPPEGTKPERRSFRAYAAVLYIDPRMRIFINGHKVQTKRLSCCLYKPRMYKYTSNRFRTRAEQEVKKAEHMARIAEEKAREAENKARALEQRLGGDLTRESRVMLRQVQNSAITMRREADVKKRIKDAKQRALKEPKELNFIFGVNIEQRELDGMFIYNCSRLIKMYEKVGPQLEGGMACGGVVGVVDVPYLVLEPTHNKQDFADAKEYRHLLKAMGEHLAQYWKDVAIAQRGIIKFWDEFGYLSANWNQPPSSELRYKRRRAMEIPTTIQCDMCLKWRTLPFQLNSVEKNYPDSWVCSMNPDPEQDRCEAAEQKQKVPLGTLKKDSKSHEEKQKQLTEKIRQQQEKLEALQKTTPIRSQADLKKLPLEVTARPLGEHTRPQRPRSPPLPDVIKNAPSRPPGSSPPPKSSSLLKKSSSDRPNTSSSKRASMLFTEEASTSRQQNTVTAGKSNSTLKTLAKPGTATKSLSAGLQSPKSPRETPSPKAAKVPAAKKSASGKCSQASSTRKRTLNIPEDGSEEEGEHKKERTKRGKFLAVKEESDSNELTDSAGEEELVELKKAQKDKGLHVEVRVNKEWFTGRVTAVERGQHAIRWKVKFDYVPTDTTPRDRWVEKGSEDVRLMKPPSPEYQAPDTQQEEEVIVAEPSTSDCVRIEPDTTGPSSSQETVDFLVQILRNCLRYFLPPNFPISKNELSSMSSEGLLAFPLKEYFKQYEVGLQNLCNSYQTRADARAKACEENLRNSERKLRETEEKLQKLRTNIMALLQKVQEDIDINTDDELDAYIEDLIMKGD</sequence>
<organism evidence="10 11">
    <name type="scientific">Xiphorhynchus elegans</name>
    <name type="common">elegant woodcreeper</name>
    <dbReference type="NCBI Taxonomy" id="269412"/>
    <lineage>
        <taxon>Eukaryota</taxon>
        <taxon>Metazoa</taxon>
        <taxon>Chordata</taxon>
        <taxon>Craniata</taxon>
        <taxon>Vertebrata</taxon>
        <taxon>Euteleostomi</taxon>
        <taxon>Archelosauria</taxon>
        <taxon>Archosauria</taxon>
        <taxon>Dinosauria</taxon>
        <taxon>Saurischia</taxon>
        <taxon>Theropoda</taxon>
        <taxon>Coelurosauria</taxon>
        <taxon>Aves</taxon>
        <taxon>Neognathae</taxon>
        <taxon>Neoaves</taxon>
        <taxon>Telluraves</taxon>
        <taxon>Australaves</taxon>
        <taxon>Passeriformes</taxon>
        <taxon>Dendrocolaptidae</taxon>
        <taxon>Xiphorhynchus</taxon>
    </lineage>
</organism>
<feature type="non-terminal residue" evidence="10">
    <location>
        <position position="971"/>
    </location>
</feature>
<keyword evidence="6" id="KW-0539">Nucleus</keyword>
<dbReference type="InterPro" id="IPR041006">
    <property type="entry name" value="Morc_S5"/>
</dbReference>
<evidence type="ECO:0000256" key="4">
    <source>
        <dbReference type="ARBA" id="ARBA00022833"/>
    </source>
</evidence>
<gene>
    <name evidence="10" type="primary">Morc2</name>
    <name evidence="10" type="ORF">XIPELE_R10903</name>
</gene>
<feature type="domain" description="CW-type" evidence="9">
    <location>
        <begin position="443"/>
        <end position="497"/>
    </location>
</feature>
<feature type="coiled-coil region" evidence="7">
    <location>
        <begin position="905"/>
        <end position="946"/>
    </location>
</feature>
<proteinExistence type="predicted"/>
<accession>A0A7L3PVV0</accession>
<protein>
    <submittedName>
        <fullName evidence="10">MORC2 protein</fullName>
    </submittedName>
</protein>
<dbReference type="Pfam" id="PF17942">
    <property type="entry name" value="Morc6_S5"/>
    <property type="match status" value="1"/>
</dbReference>
<dbReference type="PANTHER" id="PTHR23337:SF7">
    <property type="entry name" value="ATPASE MORC2"/>
    <property type="match status" value="1"/>
</dbReference>
<dbReference type="Pfam" id="PF07496">
    <property type="entry name" value="zf-CW"/>
    <property type="match status" value="1"/>
</dbReference>
<evidence type="ECO:0000256" key="6">
    <source>
        <dbReference type="ARBA" id="ARBA00023242"/>
    </source>
</evidence>
<evidence type="ECO:0000256" key="8">
    <source>
        <dbReference type="SAM" id="MobiDB-lite"/>
    </source>
</evidence>
<feature type="non-terminal residue" evidence="10">
    <location>
        <position position="1"/>
    </location>
</feature>
<dbReference type="InterPro" id="IPR056360">
    <property type="entry name" value="Chromo_MORC2_6th"/>
</dbReference>
<evidence type="ECO:0000256" key="7">
    <source>
        <dbReference type="SAM" id="Coils"/>
    </source>
</evidence>
<keyword evidence="3" id="KW-0863">Zinc-finger</keyword>
<feature type="region of interest" description="Disordered" evidence="8">
    <location>
        <begin position="492"/>
        <end position="520"/>
    </location>
</feature>
<dbReference type="PROSITE" id="PS51050">
    <property type="entry name" value="ZF_CW"/>
    <property type="match status" value="1"/>
</dbReference>
<name>A0A7L3PVV0_9DEND</name>
<dbReference type="Gene3D" id="3.30.40.100">
    <property type="match status" value="1"/>
</dbReference>
<feature type="compositionally biased region" description="Low complexity" evidence="8">
    <location>
        <begin position="589"/>
        <end position="601"/>
    </location>
</feature>
<dbReference type="Pfam" id="PF23327">
    <property type="entry name" value="Chromo_MORC2_6th"/>
    <property type="match status" value="1"/>
</dbReference>
<dbReference type="InterPro" id="IPR011124">
    <property type="entry name" value="Znf_CW"/>
</dbReference>
<evidence type="ECO:0000256" key="2">
    <source>
        <dbReference type="ARBA" id="ARBA00022723"/>
    </source>
</evidence>
<dbReference type="Pfam" id="PF13589">
    <property type="entry name" value="HATPase_c_3"/>
    <property type="match status" value="1"/>
</dbReference>
<comment type="subcellular location">
    <subcellularLocation>
        <location evidence="1">Nucleus</location>
    </subcellularLocation>
</comment>
<evidence type="ECO:0000256" key="1">
    <source>
        <dbReference type="ARBA" id="ARBA00004123"/>
    </source>
</evidence>
<dbReference type="EMBL" id="VZUH01089373">
    <property type="protein sequence ID" value="NXU95376.1"/>
    <property type="molecule type" value="Genomic_DNA"/>
</dbReference>
<keyword evidence="11" id="KW-1185">Reference proteome</keyword>
<dbReference type="Proteomes" id="UP000551443">
    <property type="component" value="Unassembled WGS sequence"/>
</dbReference>
<evidence type="ECO:0000256" key="3">
    <source>
        <dbReference type="ARBA" id="ARBA00022771"/>
    </source>
</evidence>
<keyword evidence="4" id="KW-0862">Zinc</keyword>
<feature type="compositionally biased region" description="Polar residues" evidence="8">
    <location>
        <begin position="644"/>
        <end position="656"/>
    </location>
</feature>
<feature type="compositionally biased region" description="Polar residues" evidence="8">
    <location>
        <begin position="616"/>
        <end position="636"/>
    </location>
</feature>
<keyword evidence="2" id="KW-0479">Metal-binding</keyword>
<evidence type="ECO:0000313" key="11">
    <source>
        <dbReference type="Proteomes" id="UP000551443"/>
    </source>
</evidence>
<feature type="region of interest" description="Disordered" evidence="8">
    <location>
        <begin position="552"/>
        <end position="730"/>
    </location>
</feature>
<dbReference type="GO" id="GO:0005634">
    <property type="term" value="C:nucleus"/>
    <property type="evidence" value="ECO:0007669"/>
    <property type="project" value="UniProtKB-SubCell"/>
</dbReference>